<dbReference type="Gene3D" id="3.40.50.280">
    <property type="entry name" value="Cobalamin-binding domain"/>
    <property type="match status" value="1"/>
</dbReference>
<evidence type="ECO:0000313" key="3">
    <source>
        <dbReference type="EMBL" id="TCW23214.1"/>
    </source>
</evidence>
<evidence type="ECO:0000259" key="2">
    <source>
        <dbReference type="Pfam" id="PF01642"/>
    </source>
</evidence>
<dbReference type="Pfam" id="PF01642">
    <property type="entry name" value="MM_CoA_mutase"/>
    <property type="match status" value="2"/>
</dbReference>
<feature type="domain" description="Methylmalonyl-CoA mutase alpha/beta chain catalytic" evidence="2">
    <location>
        <begin position="44"/>
        <end position="123"/>
    </location>
</feature>
<dbReference type="GO" id="GO:0031419">
    <property type="term" value="F:cobalamin binding"/>
    <property type="evidence" value="ECO:0007669"/>
    <property type="project" value="UniProtKB-KW"/>
</dbReference>
<dbReference type="PANTHER" id="PTHR48101">
    <property type="entry name" value="METHYLMALONYL-COA MUTASE, MITOCHONDRIAL-RELATED"/>
    <property type="match status" value="1"/>
</dbReference>
<proteinExistence type="predicted"/>
<name>A0A4R3ZSJ5_9ACTN</name>
<dbReference type="InterPro" id="IPR006099">
    <property type="entry name" value="MeMalonylCoA_mutase_a/b_cat"/>
</dbReference>
<evidence type="ECO:0000313" key="4">
    <source>
        <dbReference type="Proteomes" id="UP000295805"/>
    </source>
</evidence>
<dbReference type="EMBL" id="SMCX01000014">
    <property type="protein sequence ID" value="TCW23214.1"/>
    <property type="molecule type" value="Genomic_DNA"/>
</dbReference>
<comment type="subunit">
    <text evidence="1">Heterodimer of an alpha and a beta chain.</text>
</comment>
<dbReference type="GO" id="GO:0005737">
    <property type="term" value="C:cytoplasm"/>
    <property type="evidence" value="ECO:0007669"/>
    <property type="project" value="TreeGrafter"/>
</dbReference>
<evidence type="ECO:0000256" key="1">
    <source>
        <dbReference type="ARBA" id="ARBA00011870"/>
    </source>
</evidence>
<dbReference type="InterPro" id="IPR016176">
    <property type="entry name" value="Cbl-dep_enz_cat"/>
</dbReference>
<dbReference type="GO" id="GO:0019678">
    <property type="term" value="P:propionate metabolic process, methylmalonyl pathway"/>
    <property type="evidence" value="ECO:0007669"/>
    <property type="project" value="TreeGrafter"/>
</dbReference>
<sequence>MTSPTTGPDLHSWYASVGAVLAKAARKDPADMPVDAWRALVATTRDGIEINPLYTRVDEIAERPAPGRFPFVRGGDRSGLPESGWHVSARVEATGEASELNTEVLDLLNQGVSALWLSVPAADLAGVLKDVYLDLAPVTFDAGADLDEVAGAFLDLLDQRRSAGDGVADRAAVIADLGAAPVTAAYAGADSIGLEAAVALAARMSEREETIRTFVADGTVFHGDGAGDAQELAYAVAAGLEYVRALVSAGVPAAAALRQVSFRLAATDDQFTSIAKFRAGRLMWARVAELLDAPESGGAPQHAVTSAAMMSRRDPWVNMLRTTLAAFGAGVGGATSVTVLPFDASVPGGLESTSRSFAERMARNTQLLLLEEAHLGHVVDPAGGSWYVESLTDSLADAAWSALQTVEAEGGLVAAIESGTVRAAIARVREARDNDIARRAAPITGVSEFPNLAEPPLDASRRGGDDYRYGRAFEDLRDRSDAHLEATGSRPTVLLAGLGPQAETTPRVTFVANLLAAGGIEARNPGVTEAGQYATAREGEDIAVLCGADKRYATEGEGAVRTLRDAGVSTVYLAGAEKGFPADATDRPDGYLALGIDAVAALTTLLDQLGVK</sequence>
<comment type="caution">
    <text evidence="3">The sequence shown here is derived from an EMBL/GenBank/DDBJ whole genome shotgun (WGS) entry which is preliminary data.</text>
</comment>
<dbReference type="Proteomes" id="UP000295805">
    <property type="component" value="Unassembled WGS sequence"/>
</dbReference>
<dbReference type="AlphaFoldDB" id="A0A4R3ZSJ5"/>
<gene>
    <name evidence="3" type="ORF">EDD19_11418</name>
</gene>
<accession>A0A4R3ZSJ5</accession>
<reference evidence="3 4" key="1">
    <citation type="submission" date="2019-03" db="EMBL/GenBank/DDBJ databases">
        <title>Root nodule microbial communities of legume samples collected from USA, Mexico and Botswana.</title>
        <authorList>
            <person name="Hirsch A."/>
        </authorList>
    </citation>
    <scope>NUCLEOTIDE SEQUENCE [LARGE SCALE GENOMIC DNA]</scope>
    <source>
        <strain evidence="3 4">55</strain>
    </source>
</reference>
<dbReference type="SUPFAM" id="SSF51703">
    <property type="entry name" value="Cobalamin (vitamin B12)-dependent enzymes"/>
    <property type="match status" value="1"/>
</dbReference>
<organism evidence="3 4">
    <name type="scientific">Dietzia cinnamea</name>
    <dbReference type="NCBI Taxonomy" id="321318"/>
    <lineage>
        <taxon>Bacteria</taxon>
        <taxon>Bacillati</taxon>
        <taxon>Actinomycetota</taxon>
        <taxon>Actinomycetes</taxon>
        <taxon>Mycobacteriales</taxon>
        <taxon>Dietziaceae</taxon>
        <taxon>Dietzia</taxon>
    </lineage>
</organism>
<dbReference type="PANTHER" id="PTHR48101:SF4">
    <property type="entry name" value="METHYLMALONYL-COA MUTASE, MITOCHONDRIAL"/>
    <property type="match status" value="1"/>
</dbReference>
<protein>
    <submittedName>
        <fullName evidence="3">Heterodimeric methylmalonyl-CoA mutase small subunit</fullName>
    </submittedName>
</protein>
<dbReference type="Gene3D" id="3.20.20.240">
    <property type="entry name" value="Methylmalonyl-CoA mutase"/>
    <property type="match status" value="1"/>
</dbReference>
<dbReference type="GO" id="GO:0004494">
    <property type="term" value="F:methylmalonyl-CoA mutase activity"/>
    <property type="evidence" value="ECO:0007669"/>
    <property type="project" value="UniProtKB-EC"/>
</dbReference>
<feature type="domain" description="Methylmalonyl-CoA mutase alpha/beta chain catalytic" evidence="2">
    <location>
        <begin position="202"/>
        <end position="461"/>
    </location>
</feature>